<evidence type="ECO:0000313" key="2">
    <source>
        <dbReference type="Proteomes" id="UP000323594"/>
    </source>
</evidence>
<name>A0AAE6IVZ3_TREPH</name>
<gene>
    <name evidence="1" type="ORF">FUT82_15390</name>
</gene>
<keyword evidence="1" id="KW-0378">Hydrolase</keyword>
<dbReference type="GO" id="GO:0006508">
    <property type="term" value="P:proteolysis"/>
    <property type="evidence" value="ECO:0007669"/>
    <property type="project" value="UniProtKB-KW"/>
</dbReference>
<protein>
    <submittedName>
        <fullName evidence="1">Protease</fullName>
    </submittedName>
</protein>
<dbReference type="AlphaFoldDB" id="A0AAE6IVZ3"/>
<keyword evidence="1" id="KW-0645">Protease</keyword>
<dbReference type="RefSeq" id="WP_002697062.1">
    <property type="nucleotide sequence ID" value="NZ_CP031394.1"/>
</dbReference>
<sequence>MKNDMKRNSSISTTMPKTKNRFPIRRKLLVVFGLLVAGSVFAVGLLALNIAQKAVIEKVETNLIEKAKDTAEIVDCKIDALFQLLESIASIPIFQDDSLTYDMKLEISEGAI</sequence>
<dbReference type="EMBL" id="CP042817">
    <property type="protein sequence ID" value="QEJ99231.1"/>
    <property type="molecule type" value="Genomic_DNA"/>
</dbReference>
<organism evidence="1 2">
    <name type="scientific">Treponema phagedenis</name>
    <dbReference type="NCBI Taxonomy" id="162"/>
    <lineage>
        <taxon>Bacteria</taxon>
        <taxon>Pseudomonadati</taxon>
        <taxon>Spirochaetota</taxon>
        <taxon>Spirochaetia</taxon>
        <taxon>Spirochaetales</taxon>
        <taxon>Treponemataceae</taxon>
        <taxon>Treponema</taxon>
    </lineage>
</organism>
<dbReference type="GO" id="GO:0008233">
    <property type="term" value="F:peptidase activity"/>
    <property type="evidence" value="ECO:0007669"/>
    <property type="project" value="UniProtKB-KW"/>
</dbReference>
<reference evidence="1 2" key="1">
    <citation type="submission" date="2019-08" db="EMBL/GenBank/DDBJ databases">
        <authorList>
            <person name="Kuhnert P."/>
        </authorList>
    </citation>
    <scope>NUCLEOTIDE SEQUENCE [LARGE SCALE GENOMIC DNA]</scope>
    <source>
        <strain evidence="1 2">B36.5</strain>
    </source>
</reference>
<evidence type="ECO:0000313" key="1">
    <source>
        <dbReference type="EMBL" id="QEJ99231.1"/>
    </source>
</evidence>
<dbReference type="Proteomes" id="UP000323594">
    <property type="component" value="Chromosome"/>
</dbReference>
<accession>A0AAE6IVZ3</accession>
<proteinExistence type="predicted"/>